<feature type="compositionally biased region" description="Polar residues" evidence="9">
    <location>
        <begin position="11"/>
        <end position="24"/>
    </location>
</feature>
<dbReference type="FunFam" id="1.20.1530.20:FF:000009">
    <property type="entry name" value="Arsenite transporter, ACR3 family"/>
    <property type="match status" value="1"/>
</dbReference>
<dbReference type="PANTHER" id="PTHR43057:SF1">
    <property type="entry name" value="ARSENICAL-RESISTANCE PROTEIN 3"/>
    <property type="match status" value="1"/>
</dbReference>
<dbReference type="GO" id="GO:0015297">
    <property type="term" value="F:antiporter activity"/>
    <property type="evidence" value="ECO:0007669"/>
    <property type="project" value="InterPro"/>
</dbReference>
<proteinExistence type="inferred from homology"/>
<evidence type="ECO:0000313" key="12">
    <source>
        <dbReference type="Proteomes" id="UP001176521"/>
    </source>
</evidence>
<organism evidence="11 12">
    <name type="scientific">Tilletia horrida</name>
    <dbReference type="NCBI Taxonomy" id="155126"/>
    <lineage>
        <taxon>Eukaryota</taxon>
        <taxon>Fungi</taxon>
        <taxon>Dikarya</taxon>
        <taxon>Basidiomycota</taxon>
        <taxon>Ustilaginomycotina</taxon>
        <taxon>Exobasidiomycetes</taxon>
        <taxon>Tilletiales</taxon>
        <taxon>Tilletiaceae</taxon>
        <taxon>Tilletia</taxon>
    </lineage>
</organism>
<feature type="transmembrane region" description="Helical" evidence="10">
    <location>
        <begin position="411"/>
        <end position="435"/>
    </location>
</feature>
<feature type="compositionally biased region" description="Low complexity" evidence="9">
    <location>
        <begin position="510"/>
        <end position="524"/>
    </location>
</feature>
<keyword evidence="6" id="KW-0059">Arsenical resistance</keyword>
<dbReference type="NCBIfam" id="TIGR00832">
    <property type="entry name" value="acr3"/>
    <property type="match status" value="1"/>
</dbReference>
<feature type="compositionally biased region" description="Basic and acidic residues" evidence="9">
    <location>
        <begin position="469"/>
        <end position="495"/>
    </location>
</feature>
<evidence type="ECO:0000256" key="2">
    <source>
        <dbReference type="ARBA" id="ARBA00010110"/>
    </source>
</evidence>
<dbReference type="AlphaFoldDB" id="A0AAN6G627"/>
<feature type="transmembrane region" description="Helical" evidence="10">
    <location>
        <begin position="102"/>
        <end position="121"/>
    </location>
</feature>
<comment type="subcellular location">
    <subcellularLocation>
        <location evidence="1">Cell membrane</location>
        <topology evidence="1">Multi-pass membrane protein</topology>
    </subcellularLocation>
</comment>
<accession>A0AAN6G627</accession>
<gene>
    <name evidence="11" type="primary">ARR3</name>
    <name evidence="11" type="ORF">OC842_007762</name>
</gene>
<dbReference type="InterPro" id="IPR004706">
    <property type="entry name" value="Arsenical-R_Acr3"/>
</dbReference>
<dbReference type="Proteomes" id="UP001176521">
    <property type="component" value="Unassembled WGS sequence"/>
</dbReference>
<protein>
    <submittedName>
        <fullName evidence="11">Arsenicals resistance</fullName>
    </submittedName>
</protein>
<comment type="caution">
    <text evidence="11">The sequence shown here is derived from an EMBL/GenBank/DDBJ whole genome shotgun (WGS) entry which is preliminary data.</text>
</comment>
<dbReference type="GO" id="GO:0015105">
    <property type="term" value="F:arsenite transmembrane transporter activity"/>
    <property type="evidence" value="ECO:0007669"/>
    <property type="project" value="TreeGrafter"/>
</dbReference>
<dbReference type="InterPro" id="IPR038770">
    <property type="entry name" value="Na+/solute_symporter_sf"/>
</dbReference>
<keyword evidence="4" id="KW-1003">Cell membrane</keyword>
<evidence type="ECO:0000256" key="10">
    <source>
        <dbReference type="SAM" id="Phobius"/>
    </source>
</evidence>
<comment type="similarity">
    <text evidence="2">Belongs to the arsenical resistance-3 (ACR3) (TC 2.A.59) family.</text>
</comment>
<dbReference type="Gene3D" id="1.20.1530.20">
    <property type="match status" value="1"/>
</dbReference>
<keyword evidence="7 10" id="KW-1133">Transmembrane helix</keyword>
<evidence type="ECO:0000313" key="11">
    <source>
        <dbReference type="EMBL" id="KAK0518536.1"/>
    </source>
</evidence>
<feature type="transmembrane region" description="Helical" evidence="10">
    <location>
        <begin position="380"/>
        <end position="405"/>
    </location>
</feature>
<feature type="region of interest" description="Disordered" evidence="9">
    <location>
        <begin position="460"/>
        <end position="530"/>
    </location>
</feature>
<evidence type="ECO:0000256" key="4">
    <source>
        <dbReference type="ARBA" id="ARBA00022475"/>
    </source>
</evidence>
<evidence type="ECO:0000256" key="6">
    <source>
        <dbReference type="ARBA" id="ARBA00022849"/>
    </source>
</evidence>
<feature type="transmembrane region" description="Helical" evidence="10">
    <location>
        <begin position="349"/>
        <end position="368"/>
    </location>
</feature>
<name>A0AAN6G627_9BASI</name>
<reference evidence="11" key="1">
    <citation type="journal article" date="2023" name="PhytoFront">
        <title>Draft Genome Resources of Seven Strains of Tilletia horrida, Causal Agent of Kernel Smut of Rice.</title>
        <authorList>
            <person name="Khanal S."/>
            <person name="Antony Babu S."/>
            <person name="Zhou X.G."/>
        </authorList>
    </citation>
    <scope>NUCLEOTIDE SEQUENCE</scope>
    <source>
        <strain evidence="11">TX3</strain>
    </source>
</reference>
<keyword evidence="3" id="KW-0813">Transport</keyword>
<evidence type="ECO:0000256" key="7">
    <source>
        <dbReference type="ARBA" id="ARBA00022989"/>
    </source>
</evidence>
<sequence length="530" mass="57416">MTLRLFKRQRTTQAAEQPALTSAQPPIAVSNAEREVHVGRQHPAQEDDDDDGGDPFILKADGGVPDLKTASSASSSSWRADVAASNSVARTLVTGLSWVDRLLSLFIILAMIIGVVIGLFVKDIDDKLSKAKLKGVSAPLAIGLIVMMTPILTKVQYERLPGLLRTTKLWSQISLSLVLNWFVGPMLMLGLAWATIPEKHLAAYRTGVILLAPCRCIAMVMIWNNIARGDSNVCALLVIINSVLQIILYAPIAVLFINVISDGDNFGMQYANCAISVLLYLGIPILAGISIRFFFLTLTSRHFFQHRFLPLFSPLSLLSLLFVIIIIFASQAHAILDQIGAVFRTVVPLVLYFAVMWGGTFALVWKLSRRYGAKTWGYQMAVVQAFTAGSNNFELAIAVAVSVYGPNSRQALAATIGPLVEVPVLLLLSWVALILGRRMKWDIEPVSDVQEKINAALPPCGAGAGAGECEEKGGKGKRKGEREAGRDELKGAKKEEDDDDEQDMIKAEKASAPAAASPSSPAPADLEKQQ</sequence>
<evidence type="ECO:0000256" key="9">
    <source>
        <dbReference type="SAM" id="MobiDB-lite"/>
    </source>
</evidence>
<evidence type="ECO:0000256" key="8">
    <source>
        <dbReference type="ARBA" id="ARBA00023136"/>
    </source>
</evidence>
<keyword evidence="5 10" id="KW-0812">Transmembrane</keyword>
<dbReference type="GO" id="GO:0015104">
    <property type="term" value="F:antimonite transmembrane transporter activity"/>
    <property type="evidence" value="ECO:0007669"/>
    <property type="project" value="TreeGrafter"/>
</dbReference>
<feature type="transmembrane region" description="Helical" evidence="10">
    <location>
        <begin position="235"/>
        <end position="257"/>
    </location>
</feature>
<evidence type="ECO:0000256" key="1">
    <source>
        <dbReference type="ARBA" id="ARBA00004651"/>
    </source>
</evidence>
<dbReference type="GO" id="GO:0005886">
    <property type="term" value="C:plasma membrane"/>
    <property type="evidence" value="ECO:0007669"/>
    <property type="project" value="UniProtKB-SubCell"/>
</dbReference>
<dbReference type="EMBL" id="JAPDMQ010001255">
    <property type="protein sequence ID" value="KAK0518536.1"/>
    <property type="molecule type" value="Genomic_DNA"/>
</dbReference>
<feature type="transmembrane region" description="Helical" evidence="10">
    <location>
        <begin position="277"/>
        <end position="296"/>
    </location>
</feature>
<keyword evidence="8 10" id="KW-0472">Membrane</keyword>
<dbReference type="InterPro" id="IPR002657">
    <property type="entry name" value="BilAc:Na_symport/Acr3"/>
</dbReference>
<feature type="region of interest" description="Disordered" evidence="9">
    <location>
        <begin position="1"/>
        <end position="55"/>
    </location>
</feature>
<feature type="transmembrane region" description="Helical" evidence="10">
    <location>
        <begin position="202"/>
        <end position="223"/>
    </location>
</feature>
<dbReference type="PANTHER" id="PTHR43057">
    <property type="entry name" value="ARSENITE EFFLUX TRANSPORTER"/>
    <property type="match status" value="1"/>
</dbReference>
<feature type="transmembrane region" description="Helical" evidence="10">
    <location>
        <begin position="308"/>
        <end position="329"/>
    </location>
</feature>
<feature type="transmembrane region" description="Helical" evidence="10">
    <location>
        <begin position="133"/>
        <end position="152"/>
    </location>
</feature>
<feature type="compositionally biased region" description="Basic residues" evidence="9">
    <location>
        <begin position="1"/>
        <end position="10"/>
    </location>
</feature>
<dbReference type="Pfam" id="PF01758">
    <property type="entry name" value="SBF"/>
    <property type="match status" value="1"/>
</dbReference>
<evidence type="ECO:0000256" key="3">
    <source>
        <dbReference type="ARBA" id="ARBA00022448"/>
    </source>
</evidence>
<evidence type="ECO:0000256" key="5">
    <source>
        <dbReference type="ARBA" id="ARBA00022692"/>
    </source>
</evidence>
<keyword evidence="12" id="KW-1185">Reference proteome</keyword>
<feature type="transmembrane region" description="Helical" evidence="10">
    <location>
        <begin position="173"/>
        <end position="196"/>
    </location>
</feature>
<dbReference type="GO" id="GO:0046685">
    <property type="term" value="P:response to arsenic-containing substance"/>
    <property type="evidence" value="ECO:0007669"/>
    <property type="project" value="UniProtKB-KW"/>
</dbReference>